<proteinExistence type="predicted"/>
<evidence type="ECO:0000313" key="3">
    <source>
        <dbReference type="Proteomes" id="UP000583752"/>
    </source>
</evidence>
<comment type="caution">
    <text evidence="2">The sequence shown here is derived from an EMBL/GenBank/DDBJ whole genome shotgun (WGS) entry which is preliminary data.</text>
</comment>
<reference evidence="2 3" key="1">
    <citation type="submission" date="2020-04" db="EMBL/GenBank/DDBJ databases">
        <title>Massilia sp. RP-1-19 isolated from soil.</title>
        <authorList>
            <person name="Dahal R.H."/>
        </authorList>
    </citation>
    <scope>NUCLEOTIDE SEQUENCE [LARGE SCALE GENOMIC DNA]</scope>
    <source>
        <strain evidence="2 3">RP-1-19</strain>
    </source>
</reference>
<dbReference type="Proteomes" id="UP000583752">
    <property type="component" value="Unassembled WGS sequence"/>
</dbReference>
<name>A0A848HRN7_9BURK</name>
<feature type="region of interest" description="Disordered" evidence="1">
    <location>
        <begin position="1"/>
        <end position="58"/>
    </location>
</feature>
<evidence type="ECO:0000313" key="2">
    <source>
        <dbReference type="EMBL" id="NML61963.1"/>
    </source>
</evidence>
<dbReference type="AlphaFoldDB" id="A0A848HRN7"/>
<keyword evidence="3" id="KW-1185">Reference proteome</keyword>
<organism evidence="2 3">
    <name type="scientific">Massilia polaris</name>
    <dbReference type="NCBI Taxonomy" id="2728846"/>
    <lineage>
        <taxon>Bacteria</taxon>
        <taxon>Pseudomonadati</taxon>
        <taxon>Pseudomonadota</taxon>
        <taxon>Betaproteobacteria</taxon>
        <taxon>Burkholderiales</taxon>
        <taxon>Oxalobacteraceae</taxon>
        <taxon>Telluria group</taxon>
        <taxon>Massilia</taxon>
    </lineage>
</organism>
<accession>A0A848HRN7</accession>
<feature type="compositionally biased region" description="Low complexity" evidence="1">
    <location>
        <begin position="47"/>
        <end position="58"/>
    </location>
</feature>
<feature type="compositionally biased region" description="Basic and acidic residues" evidence="1">
    <location>
        <begin position="1"/>
        <end position="24"/>
    </location>
</feature>
<gene>
    <name evidence="2" type="ORF">HHL21_12920</name>
</gene>
<dbReference type="EMBL" id="JABBGG010000006">
    <property type="protein sequence ID" value="NML61963.1"/>
    <property type="molecule type" value="Genomic_DNA"/>
</dbReference>
<evidence type="ECO:0000256" key="1">
    <source>
        <dbReference type="SAM" id="MobiDB-lite"/>
    </source>
</evidence>
<dbReference type="RefSeq" id="WP_169466402.1">
    <property type="nucleotide sequence ID" value="NZ_JABBGG010000006.1"/>
</dbReference>
<protein>
    <submittedName>
        <fullName evidence="2">Uncharacterized protein</fullName>
    </submittedName>
</protein>
<sequence length="58" mass="6524">MTNRIGNKDEAQQRSKQEKLETKRTNLAREAVKKASASAKYRNQVKHQPAPHQSAPPA</sequence>